<feature type="compositionally biased region" description="Basic residues" evidence="1">
    <location>
        <begin position="70"/>
        <end position="80"/>
    </location>
</feature>
<sequence>MSLLEDLLAVELLLANDILARASTRPALGAGTGAVLDMVQSAIAAADPYPDAVHGVLRTRFPSPNGRTGGVHRPHGSPGR</sequence>
<dbReference type="RefSeq" id="WP_089337831.1">
    <property type="nucleotide sequence ID" value="NZ_FZNO01000021.1"/>
</dbReference>
<dbReference type="AlphaFoldDB" id="A0A238YMK9"/>
<reference evidence="2 3" key="1">
    <citation type="submission" date="2017-06" db="EMBL/GenBank/DDBJ databases">
        <authorList>
            <person name="Kim H.J."/>
            <person name="Triplett B.A."/>
        </authorList>
    </citation>
    <scope>NUCLEOTIDE SEQUENCE [LARGE SCALE GENOMIC DNA]</scope>
    <source>
        <strain evidence="2 3">DSM 44272</strain>
    </source>
</reference>
<protein>
    <submittedName>
        <fullName evidence="2">Uncharacterized protein</fullName>
    </submittedName>
</protein>
<proteinExistence type="predicted"/>
<evidence type="ECO:0000313" key="2">
    <source>
        <dbReference type="EMBL" id="SNR72028.1"/>
    </source>
</evidence>
<name>A0A238YMK9_9ACTN</name>
<evidence type="ECO:0000313" key="3">
    <source>
        <dbReference type="Proteomes" id="UP000198403"/>
    </source>
</evidence>
<accession>A0A238YMK9</accession>
<dbReference type="EMBL" id="FZNO01000021">
    <property type="protein sequence ID" value="SNR72028.1"/>
    <property type="molecule type" value="Genomic_DNA"/>
</dbReference>
<dbReference type="Proteomes" id="UP000198403">
    <property type="component" value="Unassembled WGS sequence"/>
</dbReference>
<organism evidence="2 3">
    <name type="scientific">Blastococcus mobilis</name>
    <dbReference type="NCBI Taxonomy" id="1938746"/>
    <lineage>
        <taxon>Bacteria</taxon>
        <taxon>Bacillati</taxon>
        <taxon>Actinomycetota</taxon>
        <taxon>Actinomycetes</taxon>
        <taxon>Geodermatophilales</taxon>
        <taxon>Geodermatophilaceae</taxon>
        <taxon>Blastococcus</taxon>
    </lineage>
</organism>
<evidence type="ECO:0000256" key="1">
    <source>
        <dbReference type="SAM" id="MobiDB-lite"/>
    </source>
</evidence>
<keyword evidence="3" id="KW-1185">Reference proteome</keyword>
<gene>
    <name evidence="2" type="ORF">SAMN06272737_12121</name>
</gene>
<feature type="region of interest" description="Disordered" evidence="1">
    <location>
        <begin position="60"/>
        <end position="80"/>
    </location>
</feature>